<dbReference type="NCBIfam" id="TIGR01686">
    <property type="entry name" value="FkbH"/>
    <property type="match status" value="1"/>
</dbReference>
<reference evidence="1 2" key="1">
    <citation type="submission" date="2020-02" db="EMBL/GenBank/DDBJ databases">
        <authorList>
            <person name="Zheng R.K."/>
            <person name="Sun C.M."/>
        </authorList>
    </citation>
    <scope>NUCLEOTIDE SEQUENCE [LARGE SCALE GENOMIC DNA]</scope>
    <source>
        <strain evidence="2">zrk23</strain>
    </source>
</reference>
<dbReference type="AlphaFoldDB" id="A0A6G6Y3N8"/>
<evidence type="ECO:0000313" key="2">
    <source>
        <dbReference type="Proteomes" id="UP000501568"/>
    </source>
</evidence>
<dbReference type="InterPro" id="IPR010033">
    <property type="entry name" value="HAD_SF_ppase_IIIC"/>
</dbReference>
<dbReference type="InterPro" id="IPR010037">
    <property type="entry name" value="FkbH_domain"/>
</dbReference>
<accession>A0A6G6Y3N8</accession>
<organism evidence="1 2">
    <name type="scientific">Stakelama tenebrarum</name>
    <dbReference type="NCBI Taxonomy" id="2711215"/>
    <lineage>
        <taxon>Bacteria</taxon>
        <taxon>Pseudomonadati</taxon>
        <taxon>Pseudomonadota</taxon>
        <taxon>Alphaproteobacteria</taxon>
        <taxon>Sphingomonadales</taxon>
        <taxon>Sphingomonadaceae</taxon>
        <taxon>Stakelama</taxon>
    </lineage>
</organism>
<protein>
    <submittedName>
        <fullName evidence="1">HAD-IIIC family phosphatase</fullName>
    </submittedName>
</protein>
<sequence>MKETHWEPFRPASVDSIPAEFAAKLDAFSASVSARSHIIWGEHCSECSFPVCQTTCAFYTPRADLVCRRFEQGIEEGKTPGGSAFRRIRFRKWGKLEGTGPAAVFSPRAGDRFERGDRVVGGLLRRLPIPFRSLRHWMRRWNKLKAMMLARPGGHVARHFVVEAWSLKPERVPMTITFLERDGGGMYQHAFEVGPEYSHIAVDVRDIARTVDLAEPYLVQIEPVGEAEGRDIVFGTIDFVDGLGSPGDLAAPQQAPAGYAKVIVWDLDNSLWEGTLAEDGVEGLRLRPGIRDVIVALDKRGILHSIASKNDPEPALAALEHFGLRDYFLYPQISWNPKSDAVAAIAAGLDLGVDSFIFVDDQPFERGEVAQAHPALTTLTEIEALDLLDHPMCAVPATAESARRRALYQAEAERGAVLQRSGGQYHDFLRSCGIVLTIEALGPDNAERVYELSQRTNQLNFRGTRYSRDDVAALAEGKKGMCGMVLHCSDRFGDYGIIGFAAFDPENACLHDFFMSCRVQRKYVEHAFFDRLKAIVRGGGRDRLTVLHRPTERNGAVTRMLDDLGFARIDGAADSVEGQCFAVSSSTPIGEAELVSVKLESHLEERWRRAGSLSAQETS</sequence>
<dbReference type="NCBIfam" id="TIGR01681">
    <property type="entry name" value="HAD-SF-IIIC"/>
    <property type="match status" value="1"/>
</dbReference>
<evidence type="ECO:0000313" key="1">
    <source>
        <dbReference type="EMBL" id="QIG79509.1"/>
    </source>
</evidence>
<proteinExistence type="predicted"/>
<dbReference type="InterPro" id="IPR036412">
    <property type="entry name" value="HAD-like_sf"/>
</dbReference>
<dbReference type="Proteomes" id="UP000501568">
    <property type="component" value="Chromosome"/>
</dbReference>
<dbReference type="EMBL" id="CP049109">
    <property type="protein sequence ID" value="QIG79509.1"/>
    <property type="molecule type" value="Genomic_DNA"/>
</dbReference>
<keyword evidence="2" id="KW-1185">Reference proteome</keyword>
<dbReference type="Gene3D" id="3.40.50.1000">
    <property type="entry name" value="HAD superfamily/HAD-like"/>
    <property type="match status" value="1"/>
</dbReference>
<dbReference type="KEGG" id="spzr:G5C33_06715"/>
<name>A0A6G6Y3N8_9SPHN</name>
<dbReference type="RefSeq" id="WP_165326509.1">
    <property type="nucleotide sequence ID" value="NZ_CP049109.1"/>
</dbReference>
<dbReference type="SUPFAM" id="SSF56784">
    <property type="entry name" value="HAD-like"/>
    <property type="match status" value="1"/>
</dbReference>
<dbReference type="InterPro" id="IPR023214">
    <property type="entry name" value="HAD_sf"/>
</dbReference>
<gene>
    <name evidence="1" type="ORF">G5C33_06715</name>
</gene>